<evidence type="ECO:0000313" key="4">
    <source>
        <dbReference type="Proteomes" id="UP000288730"/>
    </source>
</evidence>
<accession>A0A0K4YST6</accession>
<feature type="domain" description="BIG2" evidence="2">
    <location>
        <begin position="220"/>
        <end position="298"/>
    </location>
</feature>
<dbReference type="PANTHER" id="PTHR23019:SF0">
    <property type="entry name" value="NUCLEAR PORE MEMBRANE GLYCOPROTEIN 210"/>
    <property type="match status" value="1"/>
</dbReference>
<dbReference type="SUPFAM" id="SSF49373">
    <property type="entry name" value="Invasin/intimin cell-adhesion fragments"/>
    <property type="match status" value="3"/>
</dbReference>
<reference evidence="3 4" key="1">
    <citation type="submission" date="2019-01" db="EMBL/GenBank/DDBJ databases">
        <title>Genomic analysis of febrile catheter-associated UTI E. coli isolates.</title>
        <authorList>
            <person name="Potter R."/>
            <person name="Zou Z."/>
            <person name="Henderson J."/>
            <person name="Dantas G."/>
        </authorList>
    </citation>
    <scope>NUCLEOTIDE SEQUENCE [LARGE SCALE GENOMIC DNA]</scope>
    <source>
        <strain evidence="3 4">29_CAASB</strain>
    </source>
</reference>
<evidence type="ECO:0000256" key="1">
    <source>
        <dbReference type="SAM" id="MobiDB-lite"/>
    </source>
</evidence>
<feature type="region of interest" description="Disordered" evidence="1">
    <location>
        <begin position="162"/>
        <end position="182"/>
    </location>
</feature>
<dbReference type="SMART" id="SM00635">
    <property type="entry name" value="BID_2"/>
    <property type="match status" value="3"/>
</dbReference>
<comment type="caution">
    <text evidence="3">The sequence shown here is derived from an EMBL/GenBank/DDBJ whole genome shotgun (WGS) entry which is preliminary data.</text>
</comment>
<dbReference type="Gene3D" id="2.60.40.1080">
    <property type="match status" value="3"/>
</dbReference>
<dbReference type="Proteomes" id="UP000288730">
    <property type="component" value="Unassembled WGS sequence"/>
</dbReference>
<name>A0A0K4YST6_ECOLX</name>
<evidence type="ECO:0000313" key="3">
    <source>
        <dbReference type="EMBL" id="RXD18320.1"/>
    </source>
</evidence>
<protein>
    <submittedName>
        <fullName evidence="3">Ig domain-containing protein</fullName>
    </submittedName>
</protein>
<gene>
    <name evidence="3" type="ORF">EPS76_00515</name>
</gene>
<organism evidence="3 4">
    <name type="scientific">Escherichia coli</name>
    <dbReference type="NCBI Taxonomy" id="562"/>
    <lineage>
        <taxon>Bacteria</taxon>
        <taxon>Pseudomonadati</taxon>
        <taxon>Pseudomonadota</taxon>
        <taxon>Gammaproteobacteria</taxon>
        <taxon>Enterobacterales</taxon>
        <taxon>Enterobacteriaceae</taxon>
        <taxon>Escherichia</taxon>
    </lineage>
</organism>
<dbReference type="InterPro" id="IPR045197">
    <property type="entry name" value="NUP210-like"/>
</dbReference>
<evidence type="ECO:0000259" key="2">
    <source>
        <dbReference type="SMART" id="SM00635"/>
    </source>
</evidence>
<feature type="compositionally biased region" description="Polar residues" evidence="1">
    <location>
        <begin position="162"/>
        <end position="173"/>
    </location>
</feature>
<feature type="domain" description="BIG2" evidence="2">
    <location>
        <begin position="51"/>
        <end position="127"/>
    </location>
</feature>
<dbReference type="PANTHER" id="PTHR23019">
    <property type="entry name" value="NUCLEAR PORE MEMBRANE GLYCOPROTEIN GP210-RELATED"/>
    <property type="match status" value="1"/>
</dbReference>
<feature type="domain" description="BIG2" evidence="2">
    <location>
        <begin position="134"/>
        <end position="211"/>
    </location>
</feature>
<dbReference type="AlphaFoldDB" id="A0A0K4YST6"/>
<proteinExistence type="predicted"/>
<dbReference type="EMBL" id="SCJN01000001">
    <property type="protein sequence ID" value="RXD18320.1"/>
    <property type="molecule type" value="Genomic_DNA"/>
</dbReference>
<dbReference type="Pfam" id="PF02368">
    <property type="entry name" value="Big_2"/>
    <property type="match status" value="3"/>
</dbReference>
<dbReference type="InterPro" id="IPR008964">
    <property type="entry name" value="Invasin/intimin_cell_adhesion"/>
</dbReference>
<sequence>MPEQKMKITEEAFSDFTGHMCRAGFTNSISDEPLTERQQSQLSACLQAVPFSQSVNITPASPSVLVGKTVQLSAGITMGKSASSFTWKSANDQIATVNGTGLVTGVAPGKVKITATDQETQLSASVEVTVNPVAVQSVTVTPDSTSVEKGKSVSLKANVQPSNATNKAVTWSSKNEDKATVDQSGNVTGVEVGTATIEIVSQDGSKKATATVEVTAPVVAVTGVEIDPNSTTVEANKTVQLTANVEPAGATNKTVTWESKNTEFATVDSETGVVTGVAAGTATIEVTTQDGSHKATATVEVTAAQE</sequence>
<dbReference type="InterPro" id="IPR003343">
    <property type="entry name" value="Big_2"/>
</dbReference>
<dbReference type="RefSeq" id="WP_053900370.1">
    <property type="nucleotide sequence ID" value="NZ_AP025215.1"/>
</dbReference>